<dbReference type="Gene3D" id="3.40.630.30">
    <property type="match status" value="1"/>
</dbReference>
<dbReference type="RefSeq" id="WP_316779571.1">
    <property type="nucleotide sequence ID" value="NZ_JASMWN010000016.1"/>
</dbReference>
<dbReference type="CDD" id="cd04301">
    <property type="entry name" value="NAT_SF"/>
    <property type="match status" value="1"/>
</dbReference>
<evidence type="ECO:0000256" key="2">
    <source>
        <dbReference type="ARBA" id="ARBA00023315"/>
    </source>
</evidence>
<dbReference type="Pfam" id="PF00583">
    <property type="entry name" value="Acetyltransf_1"/>
    <property type="match status" value="1"/>
</dbReference>
<name>A0ABU3VHS4_9RHOB</name>
<accession>A0ABU3VHS4</accession>
<dbReference type="InterPro" id="IPR016181">
    <property type="entry name" value="Acyl_CoA_acyltransferase"/>
</dbReference>
<proteinExistence type="predicted"/>
<dbReference type="SUPFAM" id="SSF55729">
    <property type="entry name" value="Acyl-CoA N-acyltransferases (Nat)"/>
    <property type="match status" value="1"/>
</dbReference>
<keyword evidence="5" id="KW-1185">Reference proteome</keyword>
<dbReference type="Proteomes" id="UP001255416">
    <property type="component" value="Unassembled WGS sequence"/>
</dbReference>
<dbReference type="EMBL" id="JASMWN010000016">
    <property type="protein sequence ID" value="MDU9005727.1"/>
    <property type="molecule type" value="Genomic_DNA"/>
</dbReference>
<dbReference type="PROSITE" id="PS51186">
    <property type="entry name" value="GNAT"/>
    <property type="match status" value="1"/>
</dbReference>
<dbReference type="PANTHER" id="PTHR43877:SF5">
    <property type="entry name" value="BLL8307 PROTEIN"/>
    <property type="match status" value="1"/>
</dbReference>
<keyword evidence="2" id="KW-0012">Acyltransferase</keyword>
<organism evidence="4 5">
    <name type="scientific">Sedimentitalea todarodis</name>
    <dbReference type="NCBI Taxonomy" id="1631240"/>
    <lineage>
        <taxon>Bacteria</taxon>
        <taxon>Pseudomonadati</taxon>
        <taxon>Pseudomonadota</taxon>
        <taxon>Alphaproteobacteria</taxon>
        <taxon>Rhodobacterales</taxon>
        <taxon>Paracoccaceae</taxon>
        <taxon>Sedimentitalea</taxon>
    </lineage>
</organism>
<keyword evidence="1" id="KW-0808">Transferase</keyword>
<dbReference type="InterPro" id="IPR050832">
    <property type="entry name" value="Bact_Acetyltransf"/>
</dbReference>
<gene>
    <name evidence="4" type="ORF">QO231_17995</name>
</gene>
<protein>
    <submittedName>
        <fullName evidence="4">GNAT family N-acetyltransferase</fullName>
    </submittedName>
</protein>
<evidence type="ECO:0000313" key="4">
    <source>
        <dbReference type="EMBL" id="MDU9005727.1"/>
    </source>
</evidence>
<feature type="domain" description="N-acetyltransferase" evidence="3">
    <location>
        <begin position="1"/>
        <end position="139"/>
    </location>
</feature>
<evidence type="ECO:0000259" key="3">
    <source>
        <dbReference type="PROSITE" id="PS51186"/>
    </source>
</evidence>
<comment type="caution">
    <text evidence="4">The sequence shown here is derived from an EMBL/GenBank/DDBJ whole genome shotgun (WGS) entry which is preliminary data.</text>
</comment>
<evidence type="ECO:0000313" key="5">
    <source>
        <dbReference type="Proteomes" id="UP001255416"/>
    </source>
</evidence>
<dbReference type="InterPro" id="IPR000182">
    <property type="entry name" value="GNAT_dom"/>
</dbReference>
<sequence length="143" mass="15373">MIEAHLAHSRETTPPESIHALPADALRAPGIRFWALYEDDTPLGCGALKDLGNGLAEVKSVHVAEPARRRGLARQIMTFLEAEARSAGYKAMALETGSALLPGFDAARALYRSLGFTPCGPIPGYAPDPYSVFLRLGLDPRSE</sequence>
<dbReference type="PANTHER" id="PTHR43877">
    <property type="entry name" value="AMINOALKYLPHOSPHONATE N-ACETYLTRANSFERASE-RELATED-RELATED"/>
    <property type="match status" value="1"/>
</dbReference>
<evidence type="ECO:0000256" key="1">
    <source>
        <dbReference type="ARBA" id="ARBA00022679"/>
    </source>
</evidence>
<reference evidence="5" key="1">
    <citation type="submission" date="2023-05" db="EMBL/GenBank/DDBJ databases">
        <title>Sedimentitalea sp. nov. JM2-8.</title>
        <authorList>
            <person name="Huang J."/>
        </authorList>
    </citation>
    <scope>NUCLEOTIDE SEQUENCE [LARGE SCALE GENOMIC DNA]</scope>
    <source>
        <strain evidence="5">KHS03</strain>
    </source>
</reference>